<name>A0A0G4FNH8_VITBC</name>
<feature type="compositionally biased region" description="Polar residues" evidence="3">
    <location>
        <begin position="1"/>
        <end position="10"/>
    </location>
</feature>
<protein>
    <recommendedName>
        <fullName evidence="4">RING-type domain-containing protein</fullName>
    </recommendedName>
</protein>
<feature type="compositionally biased region" description="Basic and acidic residues" evidence="3">
    <location>
        <begin position="666"/>
        <end position="675"/>
    </location>
</feature>
<feature type="compositionally biased region" description="Basic residues" evidence="3">
    <location>
        <begin position="536"/>
        <end position="547"/>
    </location>
</feature>
<feature type="compositionally biased region" description="Basic and acidic residues" evidence="3">
    <location>
        <begin position="574"/>
        <end position="590"/>
    </location>
</feature>
<dbReference type="PANTHER" id="PTHR22696">
    <property type="entry name" value="E3 UBIQUITIN-PROTEIN LIGASE RNF26"/>
    <property type="match status" value="1"/>
</dbReference>
<keyword evidence="1" id="KW-0863">Zinc-finger</keyword>
<feature type="region of interest" description="Disordered" evidence="3">
    <location>
        <begin position="520"/>
        <end position="763"/>
    </location>
</feature>
<feature type="region of interest" description="Disordered" evidence="3">
    <location>
        <begin position="464"/>
        <end position="484"/>
    </location>
</feature>
<dbReference type="Gene3D" id="3.30.40.10">
    <property type="entry name" value="Zinc/RING finger domain, C3HC4 (zinc finger)"/>
    <property type="match status" value="1"/>
</dbReference>
<keyword evidence="1" id="KW-0862">Zinc</keyword>
<feature type="region of interest" description="Disordered" evidence="3">
    <location>
        <begin position="807"/>
        <end position="836"/>
    </location>
</feature>
<feature type="compositionally biased region" description="Low complexity" evidence="3">
    <location>
        <begin position="606"/>
        <end position="628"/>
    </location>
</feature>
<feature type="compositionally biased region" description="Polar residues" evidence="3">
    <location>
        <begin position="652"/>
        <end position="665"/>
    </location>
</feature>
<evidence type="ECO:0000313" key="5">
    <source>
        <dbReference type="EMBL" id="CEM15581.1"/>
    </source>
</evidence>
<reference evidence="5 6" key="1">
    <citation type="submission" date="2014-11" db="EMBL/GenBank/DDBJ databases">
        <authorList>
            <person name="Zhu J."/>
            <person name="Qi W."/>
            <person name="Song R."/>
        </authorList>
    </citation>
    <scope>NUCLEOTIDE SEQUENCE [LARGE SCALE GENOMIC DNA]</scope>
</reference>
<feature type="region of interest" description="Disordered" evidence="3">
    <location>
        <begin position="1"/>
        <end position="40"/>
    </location>
</feature>
<evidence type="ECO:0000256" key="2">
    <source>
        <dbReference type="SAM" id="Coils"/>
    </source>
</evidence>
<accession>A0A0G4FNH8</accession>
<dbReference type="AlphaFoldDB" id="A0A0G4FNH8"/>
<dbReference type="GO" id="GO:0061630">
    <property type="term" value="F:ubiquitin protein ligase activity"/>
    <property type="evidence" value="ECO:0007669"/>
    <property type="project" value="TreeGrafter"/>
</dbReference>
<evidence type="ECO:0000256" key="3">
    <source>
        <dbReference type="SAM" id="MobiDB-lite"/>
    </source>
</evidence>
<dbReference type="PROSITE" id="PS50089">
    <property type="entry name" value="ZF_RING_2"/>
    <property type="match status" value="1"/>
</dbReference>
<proteinExistence type="predicted"/>
<feature type="compositionally biased region" description="Pro residues" evidence="3">
    <location>
        <begin position="702"/>
        <end position="722"/>
    </location>
</feature>
<evidence type="ECO:0000313" key="6">
    <source>
        <dbReference type="Proteomes" id="UP000041254"/>
    </source>
</evidence>
<feature type="domain" description="RING-type" evidence="4">
    <location>
        <begin position="870"/>
        <end position="912"/>
    </location>
</feature>
<dbReference type="PhylomeDB" id="A0A0G4FNH8"/>
<keyword evidence="6" id="KW-1185">Reference proteome</keyword>
<dbReference type="Pfam" id="PF13920">
    <property type="entry name" value="zf-C3HC4_3"/>
    <property type="match status" value="1"/>
</dbReference>
<feature type="compositionally biased region" description="Low complexity" evidence="3">
    <location>
        <begin position="676"/>
        <end position="695"/>
    </location>
</feature>
<keyword evidence="2" id="KW-0175">Coiled coil</keyword>
<feature type="compositionally biased region" description="Basic residues" evidence="3">
    <location>
        <begin position="468"/>
        <end position="482"/>
    </location>
</feature>
<feature type="compositionally biased region" description="Pro residues" evidence="3">
    <location>
        <begin position="594"/>
        <end position="605"/>
    </location>
</feature>
<gene>
    <name evidence="5" type="ORF">Vbra_15811</name>
</gene>
<dbReference type="SUPFAM" id="SSF57850">
    <property type="entry name" value="RING/U-box"/>
    <property type="match status" value="1"/>
</dbReference>
<dbReference type="Proteomes" id="UP000041254">
    <property type="component" value="Unassembled WGS sequence"/>
</dbReference>
<feature type="compositionally biased region" description="Polar residues" evidence="3">
    <location>
        <begin position="552"/>
        <end position="568"/>
    </location>
</feature>
<dbReference type="EMBL" id="CDMY01000466">
    <property type="protein sequence ID" value="CEM15581.1"/>
    <property type="molecule type" value="Genomic_DNA"/>
</dbReference>
<dbReference type="PANTHER" id="PTHR22696:SF1">
    <property type="entry name" value="E3 UBIQUITIN-PROTEIN LIGASE RNF26"/>
    <property type="match status" value="1"/>
</dbReference>
<evidence type="ECO:0000256" key="1">
    <source>
        <dbReference type="PROSITE-ProRule" id="PRU00175"/>
    </source>
</evidence>
<dbReference type="OrthoDB" id="10261999at2759"/>
<dbReference type="InterPro" id="IPR013083">
    <property type="entry name" value="Znf_RING/FYVE/PHD"/>
</dbReference>
<dbReference type="InParanoid" id="A0A0G4FNH8"/>
<keyword evidence="1" id="KW-0479">Metal-binding</keyword>
<feature type="coiled-coil region" evidence="2">
    <location>
        <begin position="840"/>
        <end position="867"/>
    </location>
</feature>
<dbReference type="InterPro" id="IPR001841">
    <property type="entry name" value="Znf_RING"/>
</dbReference>
<feature type="compositionally biased region" description="Low complexity" evidence="3">
    <location>
        <begin position="810"/>
        <end position="819"/>
    </location>
</feature>
<dbReference type="GO" id="GO:0008270">
    <property type="term" value="F:zinc ion binding"/>
    <property type="evidence" value="ECO:0007669"/>
    <property type="project" value="UniProtKB-KW"/>
</dbReference>
<organism evidence="5 6">
    <name type="scientific">Vitrella brassicaformis (strain CCMP3155)</name>
    <dbReference type="NCBI Taxonomy" id="1169540"/>
    <lineage>
        <taxon>Eukaryota</taxon>
        <taxon>Sar</taxon>
        <taxon>Alveolata</taxon>
        <taxon>Colpodellida</taxon>
        <taxon>Vitrellaceae</taxon>
        <taxon>Vitrella</taxon>
    </lineage>
</organism>
<feature type="compositionally biased region" description="Gly residues" evidence="3">
    <location>
        <begin position="629"/>
        <end position="640"/>
    </location>
</feature>
<dbReference type="GO" id="GO:0006511">
    <property type="term" value="P:ubiquitin-dependent protein catabolic process"/>
    <property type="evidence" value="ECO:0007669"/>
    <property type="project" value="TreeGrafter"/>
</dbReference>
<sequence>MSDGSISASPGASPRPSDVDAAIRRISSPHQPSDDALTDGLSTLGRAAQGAVAAIPKGEEPPGWVAQLAERLCGERLLGRVCGSFIDGGNRGRQESAAKVLNLLGECRPMPYTTKELISAVGGSPQTFISSVARVLDEANLNQASFTVENAAFALLADSMVKGRHEGNAVDTRDHLVHRHPGVFERAIESLEKIAEDNERGTMAMAFLISAFCTPRHIPWPAFPWAPMPTFIWVPCFDNNMAKEILSHCCHYIRCLGDKGSDSDRAECLKALQKHICPLIDTLAATLTSPDADEGVRRGAARSVENIFFLGKAFTRATGMGHFASLPNGPAQRFMGVPGALDAYTAISAYARTASFLFSLPSRISTESQGLADFADTLVSIVGAATDLTDERARIAVRDGLPTALCEMAFCLIKGGQVDQQKVDRFVNVAVGSLSALVSYGDHVSSRGGKSRPNSVTQAILQHESVKTRRAAARQPGRRKGHQQLIVPKELLEFFDEIERAANERADSLLAAELADDHIDEGKKDTNTSSSSGSRGGKKRSKGKRGGRGANATKTTDTNETASSSSIGADNIDVDPKEHEHEEDTEDHHGLPGPASPSPPSPPRPSCSSFSSASAAAAAGSGQQVRAVDGGGGVEGGGFVTVGRRKKGKGSTEPTSGGEAQQQQTKRTDIPHDRSNTSVLPSSSESTRPSSSRSSVRGDPGNAPPLPFHLPPRPPRPAPPVPSHMATNGAPGGYGDAPVRRGAGRGLGVPILPPPHEMQQPSFPIAGIATPKASSAASPSSAACATGVASSSSSGVGSDGHGFAPLAGISSGSSSGLQRAADDEGGGGQGRCGGEEVSELETLRQQLEAMRVERDAIKREKDRLEESTECDICMADKRCVVLVPCRHFCLCGACAAALMSRPVDQRLCPRCRQKITATKHVYT</sequence>
<evidence type="ECO:0000259" key="4">
    <source>
        <dbReference type="PROSITE" id="PS50089"/>
    </source>
</evidence>
<dbReference type="VEuPathDB" id="CryptoDB:Vbra_15811"/>
<dbReference type="GO" id="GO:0016567">
    <property type="term" value="P:protein ubiquitination"/>
    <property type="evidence" value="ECO:0007669"/>
    <property type="project" value="TreeGrafter"/>
</dbReference>